<reference evidence="2" key="1">
    <citation type="submission" date="2025-08" db="UniProtKB">
        <authorList>
            <consortium name="Ensembl"/>
        </authorList>
    </citation>
    <scope>IDENTIFICATION</scope>
</reference>
<dbReference type="Gene3D" id="3.80.10.10">
    <property type="entry name" value="Ribonuclease Inhibitor"/>
    <property type="match status" value="3"/>
</dbReference>
<dbReference type="GeneTree" id="ENSGT00940000156456"/>
<proteinExistence type="predicted"/>
<dbReference type="InterPro" id="IPR052201">
    <property type="entry name" value="LRR-containing_regulator"/>
</dbReference>
<dbReference type="Pfam" id="PF13516">
    <property type="entry name" value="LRR_6"/>
    <property type="match status" value="7"/>
</dbReference>
<name>A0A3Q3FLK8_9LABR</name>
<dbReference type="AlphaFoldDB" id="A0A3Q3FLK8"/>
<dbReference type="InterPro" id="IPR032675">
    <property type="entry name" value="LRR_dom_sf"/>
</dbReference>
<dbReference type="SUPFAM" id="SSF52047">
    <property type="entry name" value="RNI-like"/>
    <property type="match status" value="1"/>
</dbReference>
<dbReference type="Proteomes" id="UP000261660">
    <property type="component" value="Unplaced"/>
</dbReference>
<dbReference type="PANTHER" id="PTHR24111:SF4">
    <property type="entry name" value="LEUCINE-RICH REPEAT-CONTAINING PROTEIN 34"/>
    <property type="match status" value="1"/>
</dbReference>
<dbReference type="FunCoup" id="A0A3Q3FLK8">
    <property type="interactions" value="578"/>
</dbReference>
<dbReference type="PANTHER" id="PTHR24111">
    <property type="entry name" value="LEUCINE-RICH REPEAT-CONTAINING PROTEIN 34"/>
    <property type="match status" value="1"/>
</dbReference>
<evidence type="ECO:0000313" key="2">
    <source>
        <dbReference type="Ensembl" id="ENSLBEP00000021366.1"/>
    </source>
</evidence>
<dbReference type="InParanoid" id="A0A3Q3FLK8"/>
<dbReference type="SMART" id="SM00368">
    <property type="entry name" value="LRR_RI"/>
    <property type="match status" value="9"/>
</dbReference>
<dbReference type="STRING" id="56723.ENSLBEP00000021366"/>
<keyword evidence="3" id="KW-1185">Reference proteome</keyword>
<reference evidence="2" key="2">
    <citation type="submission" date="2025-09" db="UniProtKB">
        <authorList>
            <consortium name="Ensembl"/>
        </authorList>
    </citation>
    <scope>IDENTIFICATION</scope>
</reference>
<evidence type="ECO:0000313" key="3">
    <source>
        <dbReference type="Proteomes" id="UP000261660"/>
    </source>
</evidence>
<protein>
    <submittedName>
        <fullName evidence="2">Leucine rich repeat containing 34</fullName>
    </submittedName>
</protein>
<sequence>MASENISDFYAAECEEHQIQINTHVLQVLQKTSITRNVTLKLSGNDRLRHVQRLDDVDVFALSKCLRYNKCVTGLDFRYNNITDEGVRHLADLLLQEDSSNLKSLDLMFNDIQTDGAEVLTKSLQCNSTLLSLGLSGNKIGNRGAMHLASMLQVNNSLKKLELADCDLATQSVIAFAIVLKSNKSLISLDITRPVCVCQEEWAVHFSEMLAVNSSLVELHLGKMGMTDAGMERLTEGLRLNHNLRYLDLRCNRVTRDGVRHLAKMLKLNPTLEIIDLSYNRIEDEGASHLSEAIAQRSCVLRELSVTSNNIGKEGLLSLAQAMMVNTTLNHIYIWGNHLEEPVCQAFRELISTGRLPPDQTDVSAYQVDSRVFLVEVCNSLRRTYETDTSLTSNTELDLSTENTVSPEGEHLDWRQSITLL</sequence>
<accession>A0A3Q3FLK8</accession>
<dbReference type="InterPro" id="IPR001611">
    <property type="entry name" value="Leu-rich_rpt"/>
</dbReference>
<keyword evidence="1" id="KW-0677">Repeat</keyword>
<organism evidence="2 3">
    <name type="scientific">Labrus bergylta</name>
    <name type="common">ballan wrasse</name>
    <dbReference type="NCBI Taxonomy" id="56723"/>
    <lineage>
        <taxon>Eukaryota</taxon>
        <taxon>Metazoa</taxon>
        <taxon>Chordata</taxon>
        <taxon>Craniata</taxon>
        <taxon>Vertebrata</taxon>
        <taxon>Euteleostomi</taxon>
        <taxon>Actinopterygii</taxon>
        <taxon>Neopterygii</taxon>
        <taxon>Teleostei</taxon>
        <taxon>Neoteleostei</taxon>
        <taxon>Acanthomorphata</taxon>
        <taxon>Eupercaria</taxon>
        <taxon>Labriformes</taxon>
        <taxon>Labridae</taxon>
        <taxon>Labrus</taxon>
    </lineage>
</organism>
<evidence type="ECO:0000256" key="1">
    <source>
        <dbReference type="ARBA" id="ARBA00022737"/>
    </source>
</evidence>
<dbReference type="Ensembl" id="ENSLBET00000022516.1">
    <property type="protein sequence ID" value="ENSLBEP00000021366.1"/>
    <property type="gene ID" value="ENSLBEG00000016408.1"/>
</dbReference>